<comment type="subcellular location">
    <subcellularLocation>
        <location evidence="2">Cytoplasm</location>
    </subcellularLocation>
</comment>
<dbReference type="InterPro" id="IPR046357">
    <property type="entry name" value="PPIase_dom_sf"/>
</dbReference>
<dbReference type="PANTHER" id="PTHR47861">
    <property type="entry name" value="FKBP-TYPE PEPTIDYL-PROLYL CIS-TRANS ISOMERASE SLYD"/>
    <property type="match status" value="1"/>
</dbReference>
<dbReference type="GO" id="GO:0003755">
    <property type="term" value="F:peptidyl-prolyl cis-trans isomerase activity"/>
    <property type="evidence" value="ECO:0007669"/>
    <property type="project" value="UniProtKB-UniRule"/>
</dbReference>
<evidence type="ECO:0000256" key="9">
    <source>
        <dbReference type="PROSITE-ProRule" id="PRU00277"/>
    </source>
</evidence>
<dbReference type="InterPro" id="IPR001179">
    <property type="entry name" value="PPIase_FKBP_dom"/>
</dbReference>
<keyword evidence="4" id="KW-0963">Cytoplasm</keyword>
<dbReference type="AlphaFoldDB" id="A0A344TG50"/>
<evidence type="ECO:0000256" key="5">
    <source>
        <dbReference type="ARBA" id="ARBA00023110"/>
    </source>
</evidence>
<evidence type="ECO:0000256" key="6">
    <source>
        <dbReference type="ARBA" id="ARBA00023186"/>
    </source>
</evidence>
<dbReference type="Gene3D" id="3.10.50.40">
    <property type="match status" value="1"/>
</dbReference>
<protein>
    <recommendedName>
        <fullName evidence="10">Peptidyl-prolyl cis-trans isomerase</fullName>
        <ecNumber evidence="10">5.2.1.8</ecNumber>
    </recommendedName>
</protein>
<dbReference type="EC" id="5.2.1.8" evidence="10"/>
<evidence type="ECO:0000256" key="1">
    <source>
        <dbReference type="ARBA" id="ARBA00000971"/>
    </source>
</evidence>
<evidence type="ECO:0000256" key="8">
    <source>
        <dbReference type="ARBA" id="ARBA00037071"/>
    </source>
</evidence>
<dbReference type="KEGG" id="run:DR864_07680"/>
<reference evidence="12 13" key="1">
    <citation type="submission" date="2018-07" db="EMBL/GenBank/DDBJ databases">
        <title>Genome sequencing of Runella.</title>
        <authorList>
            <person name="Baek M.-G."/>
            <person name="Yi H."/>
        </authorList>
    </citation>
    <scope>NUCLEOTIDE SEQUENCE [LARGE SCALE GENOMIC DNA]</scope>
    <source>
        <strain evidence="12 13">HYN0085</strain>
    </source>
</reference>
<dbReference type="GO" id="GO:0005737">
    <property type="term" value="C:cytoplasm"/>
    <property type="evidence" value="ECO:0007669"/>
    <property type="project" value="UniProtKB-SubCell"/>
</dbReference>
<dbReference type="Pfam" id="PF00254">
    <property type="entry name" value="FKBP_C"/>
    <property type="match status" value="1"/>
</dbReference>
<evidence type="ECO:0000256" key="4">
    <source>
        <dbReference type="ARBA" id="ARBA00022490"/>
    </source>
</evidence>
<name>A0A344TG50_9BACT</name>
<organism evidence="12 13">
    <name type="scientific">Runella rosea</name>
    <dbReference type="NCBI Taxonomy" id="2259595"/>
    <lineage>
        <taxon>Bacteria</taxon>
        <taxon>Pseudomonadati</taxon>
        <taxon>Bacteroidota</taxon>
        <taxon>Cytophagia</taxon>
        <taxon>Cytophagales</taxon>
        <taxon>Spirosomataceae</taxon>
        <taxon>Runella</taxon>
    </lineage>
</organism>
<evidence type="ECO:0000313" key="13">
    <source>
        <dbReference type="Proteomes" id="UP000251993"/>
    </source>
</evidence>
<keyword evidence="6" id="KW-0143">Chaperone</keyword>
<evidence type="ECO:0000256" key="2">
    <source>
        <dbReference type="ARBA" id="ARBA00004496"/>
    </source>
</evidence>
<accession>A0A344TG50</accession>
<comment type="function">
    <text evidence="8">Also involved in hydrogenase metallocenter assembly, probably by participating in the nickel insertion step. This function in hydrogenase biosynthesis requires chaperone activity and the presence of the metal-binding domain, but not PPIase activity.</text>
</comment>
<keyword evidence="5 9" id="KW-0697">Rotamase</keyword>
<dbReference type="RefSeq" id="WP_114066406.1">
    <property type="nucleotide sequence ID" value="NZ_CP030850.1"/>
</dbReference>
<dbReference type="GO" id="GO:0042026">
    <property type="term" value="P:protein refolding"/>
    <property type="evidence" value="ECO:0007669"/>
    <property type="project" value="UniProtKB-ARBA"/>
</dbReference>
<comment type="similarity">
    <text evidence="3 10">Belongs to the FKBP-type PPIase family.</text>
</comment>
<keyword evidence="13" id="KW-1185">Reference proteome</keyword>
<dbReference type="PANTHER" id="PTHR47861:SF3">
    <property type="entry name" value="FKBP-TYPE PEPTIDYL-PROLYL CIS-TRANS ISOMERASE SLYD"/>
    <property type="match status" value="1"/>
</dbReference>
<dbReference type="PROSITE" id="PS50059">
    <property type="entry name" value="FKBP_PPIASE"/>
    <property type="match status" value="1"/>
</dbReference>
<evidence type="ECO:0000256" key="3">
    <source>
        <dbReference type="ARBA" id="ARBA00006577"/>
    </source>
</evidence>
<evidence type="ECO:0000256" key="10">
    <source>
        <dbReference type="RuleBase" id="RU003915"/>
    </source>
</evidence>
<comment type="catalytic activity">
    <reaction evidence="1 9 10">
        <text>[protein]-peptidylproline (omega=180) = [protein]-peptidylproline (omega=0)</text>
        <dbReference type="Rhea" id="RHEA:16237"/>
        <dbReference type="Rhea" id="RHEA-COMP:10747"/>
        <dbReference type="Rhea" id="RHEA-COMP:10748"/>
        <dbReference type="ChEBI" id="CHEBI:83833"/>
        <dbReference type="ChEBI" id="CHEBI:83834"/>
        <dbReference type="EC" id="5.2.1.8"/>
    </reaction>
</comment>
<proteinExistence type="inferred from homology"/>
<sequence length="170" mass="19008">MKIAPNQVVAVTYELSLLNDGDEWQMVETVGDDQPMYFIQGMSGLPEAFEDRLNGLAEGDTFDFKLDPEQGYGDYDTEAVAEIPLEVFKVDGKLQEDILQVGNMVPMTNEEGHRLMGQIVEIDEEFVLMDFNHPLAGREMHFVGKVHKVRAATAEELEHGHVHGDGGVHH</sequence>
<evidence type="ECO:0000313" key="12">
    <source>
        <dbReference type="EMBL" id="AXE17621.1"/>
    </source>
</evidence>
<evidence type="ECO:0000259" key="11">
    <source>
        <dbReference type="PROSITE" id="PS50059"/>
    </source>
</evidence>
<dbReference type="SUPFAM" id="SSF54534">
    <property type="entry name" value="FKBP-like"/>
    <property type="match status" value="1"/>
</dbReference>
<dbReference type="EMBL" id="CP030850">
    <property type="protein sequence ID" value="AXE17621.1"/>
    <property type="molecule type" value="Genomic_DNA"/>
</dbReference>
<gene>
    <name evidence="12" type="ORF">DR864_07680</name>
</gene>
<evidence type="ECO:0000256" key="7">
    <source>
        <dbReference type="ARBA" id="ARBA00023235"/>
    </source>
</evidence>
<dbReference type="Proteomes" id="UP000251993">
    <property type="component" value="Chromosome"/>
</dbReference>
<feature type="domain" description="PPIase FKBP-type" evidence="11">
    <location>
        <begin position="6"/>
        <end position="84"/>
    </location>
</feature>
<dbReference type="OrthoDB" id="9808891at2"/>
<keyword evidence="7 9" id="KW-0413">Isomerase</keyword>